<dbReference type="EMBL" id="KZ502442">
    <property type="protein sequence ID" value="PKU79599.1"/>
    <property type="molecule type" value="Genomic_DNA"/>
</dbReference>
<proteinExistence type="predicted"/>
<evidence type="ECO:0000313" key="2">
    <source>
        <dbReference type="Proteomes" id="UP000233837"/>
    </source>
</evidence>
<dbReference type="Proteomes" id="UP000233837">
    <property type="component" value="Unassembled WGS sequence"/>
</dbReference>
<dbReference type="AlphaFoldDB" id="A0A2I0WVA5"/>
<gene>
    <name evidence="1" type="ORF">MA16_Dca000945</name>
</gene>
<reference evidence="1 2" key="1">
    <citation type="journal article" date="2016" name="Sci. Rep.">
        <title>The Dendrobium catenatum Lindl. genome sequence provides insights into polysaccharide synthase, floral development and adaptive evolution.</title>
        <authorList>
            <person name="Zhang G.Q."/>
            <person name="Xu Q."/>
            <person name="Bian C."/>
            <person name="Tsai W.C."/>
            <person name="Yeh C.M."/>
            <person name="Liu K.W."/>
            <person name="Yoshida K."/>
            <person name="Zhang L.S."/>
            <person name="Chang S.B."/>
            <person name="Chen F."/>
            <person name="Shi Y."/>
            <person name="Su Y.Y."/>
            <person name="Zhang Y.Q."/>
            <person name="Chen L.J."/>
            <person name="Yin Y."/>
            <person name="Lin M."/>
            <person name="Huang H."/>
            <person name="Deng H."/>
            <person name="Wang Z.W."/>
            <person name="Zhu S.L."/>
            <person name="Zhao X."/>
            <person name="Deng C."/>
            <person name="Niu S.C."/>
            <person name="Huang J."/>
            <person name="Wang M."/>
            <person name="Liu G.H."/>
            <person name="Yang H.J."/>
            <person name="Xiao X.J."/>
            <person name="Hsiao Y.Y."/>
            <person name="Wu W.L."/>
            <person name="Chen Y.Y."/>
            <person name="Mitsuda N."/>
            <person name="Ohme-Takagi M."/>
            <person name="Luo Y.B."/>
            <person name="Van de Peer Y."/>
            <person name="Liu Z.J."/>
        </authorList>
    </citation>
    <scope>NUCLEOTIDE SEQUENCE [LARGE SCALE GENOMIC DNA]</scope>
    <source>
        <tissue evidence="1">The whole plant</tissue>
    </source>
</reference>
<reference evidence="1 2" key="2">
    <citation type="journal article" date="2017" name="Nature">
        <title>The Apostasia genome and the evolution of orchids.</title>
        <authorList>
            <person name="Zhang G.Q."/>
            <person name="Liu K.W."/>
            <person name="Li Z."/>
            <person name="Lohaus R."/>
            <person name="Hsiao Y.Y."/>
            <person name="Niu S.C."/>
            <person name="Wang J.Y."/>
            <person name="Lin Y.C."/>
            <person name="Xu Q."/>
            <person name="Chen L.J."/>
            <person name="Yoshida K."/>
            <person name="Fujiwara S."/>
            <person name="Wang Z.W."/>
            <person name="Zhang Y.Q."/>
            <person name="Mitsuda N."/>
            <person name="Wang M."/>
            <person name="Liu G.H."/>
            <person name="Pecoraro L."/>
            <person name="Huang H.X."/>
            <person name="Xiao X.J."/>
            <person name="Lin M."/>
            <person name="Wu X.Y."/>
            <person name="Wu W.L."/>
            <person name="Chen Y.Y."/>
            <person name="Chang S.B."/>
            <person name="Sakamoto S."/>
            <person name="Ohme-Takagi M."/>
            <person name="Yagi M."/>
            <person name="Zeng S.J."/>
            <person name="Shen C.Y."/>
            <person name="Yeh C.M."/>
            <person name="Luo Y.B."/>
            <person name="Tsai W.C."/>
            <person name="Van de Peer Y."/>
            <person name="Liu Z.J."/>
        </authorList>
    </citation>
    <scope>NUCLEOTIDE SEQUENCE [LARGE SCALE GENOMIC DNA]</scope>
    <source>
        <tissue evidence="1">The whole plant</tissue>
    </source>
</reference>
<organism evidence="1 2">
    <name type="scientific">Dendrobium catenatum</name>
    <dbReference type="NCBI Taxonomy" id="906689"/>
    <lineage>
        <taxon>Eukaryota</taxon>
        <taxon>Viridiplantae</taxon>
        <taxon>Streptophyta</taxon>
        <taxon>Embryophyta</taxon>
        <taxon>Tracheophyta</taxon>
        <taxon>Spermatophyta</taxon>
        <taxon>Magnoliopsida</taxon>
        <taxon>Liliopsida</taxon>
        <taxon>Asparagales</taxon>
        <taxon>Orchidaceae</taxon>
        <taxon>Epidendroideae</taxon>
        <taxon>Malaxideae</taxon>
        <taxon>Dendrobiinae</taxon>
        <taxon>Dendrobium</taxon>
    </lineage>
</organism>
<name>A0A2I0WVA5_9ASPA</name>
<protein>
    <submittedName>
        <fullName evidence="1">Uncharacterized protein</fullName>
    </submittedName>
</protein>
<sequence>MFGISWRPRRNPALNGIPAKLQSHMEIEHNSGVTWRLEKVLTSLERQAEFWHYLGRIPASEAYRVCLSSSLRLRCFAVGVKISRVASSAPSSFVAVRLRSFVDFPFLSDRKLRHFDRIQQRELACCEVTFSLSRASSAKSPKSAEPKDFGNPGFRANRRNFPSTEDFVCREIWICILGRLAGFRPNPALNPPKSAYQTAPKEVESK</sequence>
<evidence type="ECO:0000313" key="1">
    <source>
        <dbReference type="EMBL" id="PKU79599.1"/>
    </source>
</evidence>
<keyword evidence="2" id="KW-1185">Reference proteome</keyword>
<accession>A0A2I0WVA5</accession>